<dbReference type="NCBIfam" id="TIGR02384">
    <property type="entry name" value="RelB_DinJ"/>
    <property type="match status" value="1"/>
</dbReference>
<protein>
    <recommendedName>
        <fullName evidence="3">Damage-inducible protein J</fullName>
    </recommendedName>
</protein>
<dbReference type="EMBL" id="MHTT01000009">
    <property type="protein sequence ID" value="OHA65924.1"/>
    <property type="molecule type" value="Genomic_DNA"/>
</dbReference>
<dbReference type="Proteomes" id="UP000178065">
    <property type="component" value="Unassembled WGS sequence"/>
</dbReference>
<dbReference type="AlphaFoldDB" id="A0A1G2QZ62"/>
<dbReference type="InterPro" id="IPR013321">
    <property type="entry name" value="Arc_rbn_hlx_hlx"/>
</dbReference>
<dbReference type="InterPro" id="IPR007337">
    <property type="entry name" value="RelB/DinJ"/>
</dbReference>
<dbReference type="Gene3D" id="1.10.1220.10">
    <property type="entry name" value="Met repressor-like"/>
    <property type="match status" value="1"/>
</dbReference>
<evidence type="ECO:0008006" key="3">
    <source>
        <dbReference type="Google" id="ProtNLM"/>
    </source>
</evidence>
<gene>
    <name evidence="1" type="ORF">A2672_00660</name>
</gene>
<organism evidence="1 2">
    <name type="scientific">Candidatus Wildermuthbacteria bacterium RIFCSPHIGHO2_01_FULL_49_22b</name>
    <dbReference type="NCBI Taxonomy" id="1802448"/>
    <lineage>
        <taxon>Bacteria</taxon>
        <taxon>Candidatus Wildermuthiibacteriota</taxon>
    </lineage>
</organism>
<evidence type="ECO:0000313" key="1">
    <source>
        <dbReference type="EMBL" id="OHA65924.1"/>
    </source>
</evidence>
<dbReference type="Pfam" id="PF04221">
    <property type="entry name" value="RelB"/>
    <property type="match status" value="1"/>
</dbReference>
<proteinExistence type="predicted"/>
<name>A0A1G2QZ62_9BACT</name>
<evidence type="ECO:0000313" key="2">
    <source>
        <dbReference type="Proteomes" id="UP000178065"/>
    </source>
</evidence>
<accession>A0A1G2QZ62</accession>
<comment type="caution">
    <text evidence="1">The sequence shown here is derived from an EMBL/GenBank/DDBJ whole genome shotgun (WGS) entry which is preliminary data.</text>
</comment>
<reference evidence="1 2" key="1">
    <citation type="journal article" date="2016" name="Nat. Commun.">
        <title>Thousands of microbial genomes shed light on interconnected biogeochemical processes in an aquifer system.</title>
        <authorList>
            <person name="Anantharaman K."/>
            <person name="Brown C.T."/>
            <person name="Hug L.A."/>
            <person name="Sharon I."/>
            <person name="Castelle C.J."/>
            <person name="Probst A.J."/>
            <person name="Thomas B.C."/>
            <person name="Singh A."/>
            <person name="Wilkins M.J."/>
            <person name="Karaoz U."/>
            <person name="Brodie E.L."/>
            <person name="Williams K.H."/>
            <person name="Hubbard S.S."/>
            <person name="Banfield J.F."/>
        </authorList>
    </citation>
    <scope>NUCLEOTIDE SEQUENCE [LARGE SCALE GENOMIC DNA]</scope>
</reference>
<dbReference type="GO" id="GO:0006355">
    <property type="term" value="P:regulation of DNA-templated transcription"/>
    <property type="evidence" value="ECO:0007669"/>
    <property type="project" value="InterPro"/>
</dbReference>
<sequence length="92" mass="10492">MKTSVINVKTDKDIKKSAQRVAEELGLSLSTVINAYLRQFVRNKEIHLSAAPHMSAELEEFLGRVEEDIKKKRNFSPAFSSGKEMDRWLNSP</sequence>